<dbReference type="PANTHER" id="PTHR10890:SF3">
    <property type="entry name" value="CYSTEINE--TRNA LIGASE, CYTOPLASMIC"/>
    <property type="match status" value="1"/>
</dbReference>
<dbReference type="InterPro" id="IPR032678">
    <property type="entry name" value="tRNA-synt_1_cat_dom"/>
</dbReference>
<sequence>MKSWATVDLPPIAERFSFPHLNLFDTQSEEIRPLPERDIYRMYVCGITPYDATHLGHAATYLTFDLINRYLLASGKEVRYVQNITDIDDPLLERATRDGIDWRDLAHSQIELFRSDMTDLHVIPPQSYIGAVDSIDLVIKAIQELQKRDCIYEVDGDLYFSPSSDSEFGNRSHFSRAKMLEIFAERGGDPARAGKRDPLDCLVWLKQRPNEPGWPSPFGTGRPGWHIECSAIALEYVQPDAKAKTSIDIQGGGSDLIFPHHDMGAAQGALLQGKPFADFYVHGGMIGLDGEKMSKSKGNLVFVSKLIASGFDPSAIRIALMQENYRSDRMWVAEKIDAAQRFLDHLRLLLSRPEVAPTDSVIVEIIQAISANLDTPAALSALEKWCVETEDNATGGNPGELSRALDALLGIAL</sequence>
<evidence type="ECO:0000256" key="9">
    <source>
        <dbReference type="ARBA" id="ARBA00048350"/>
    </source>
</evidence>
<evidence type="ECO:0000256" key="4">
    <source>
        <dbReference type="ARBA" id="ARBA00020068"/>
    </source>
</evidence>
<dbReference type="PRINTS" id="PR00983">
    <property type="entry name" value="TRNASYNTHCYS"/>
</dbReference>
<dbReference type="GO" id="GO:0005524">
    <property type="term" value="F:ATP binding"/>
    <property type="evidence" value="ECO:0007669"/>
    <property type="project" value="UniProtKB-KW"/>
</dbReference>
<accession>A0A6J7JD79</accession>
<dbReference type="Gene3D" id="1.20.120.640">
    <property type="entry name" value="Anticodon-binding domain of a subclass of class I aminoacyl-tRNA synthetases"/>
    <property type="match status" value="1"/>
</dbReference>
<gene>
    <name evidence="11" type="ORF">UFOPK3774_00607</name>
    <name evidence="12" type="ORF">UFOPK4049_00452</name>
</gene>
<keyword evidence="6" id="KW-0547">Nucleotide-binding</keyword>
<dbReference type="CDD" id="cd00672">
    <property type="entry name" value="CysRS_core"/>
    <property type="match status" value="1"/>
</dbReference>
<dbReference type="EMBL" id="CAFBPB010000042">
    <property type="protein sequence ID" value="CAB5001260.1"/>
    <property type="molecule type" value="Genomic_DNA"/>
</dbReference>
<evidence type="ECO:0000256" key="6">
    <source>
        <dbReference type="ARBA" id="ARBA00022741"/>
    </source>
</evidence>
<dbReference type="InterPro" id="IPR024909">
    <property type="entry name" value="Cys-tRNA/MSH_ligase"/>
</dbReference>
<dbReference type="GO" id="GO:0006423">
    <property type="term" value="P:cysteinyl-tRNA aminoacylation"/>
    <property type="evidence" value="ECO:0007669"/>
    <property type="project" value="TreeGrafter"/>
</dbReference>
<comment type="catalytic activity">
    <reaction evidence="9">
        <text>1D-myo-inositol 2-amino-2-deoxy-alpha-D-glucopyranoside + L-cysteine + ATP = 1D-myo-inositol 2-(L-cysteinylamino)-2-deoxy-alpha-D-glucopyranoside + AMP + diphosphate + H(+)</text>
        <dbReference type="Rhea" id="RHEA:26176"/>
        <dbReference type="ChEBI" id="CHEBI:15378"/>
        <dbReference type="ChEBI" id="CHEBI:30616"/>
        <dbReference type="ChEBI" id="CHEBI:33019"/>
        <dbReference type="ChEBI" id="CHEBI:35235"/>
        <dbReference type="ChEBI" id="CHEBI:58886"/>
        <dbReference type="ChEBI" id="CHEBI:58887"/>
        <dbReference type="ChEBI" id="CHEBI:456215"/>
        <dbReference type="EC" id="6.3.1.13"/>
    </reaction>
</comment>
<dbReference type="InterPro" id="IPR017812">
    <property type="entry name" value="Mycothiol_ligase_MshC"/>
</dbReference>
<evidence type="ECO:0000313" key="12">
    <source>
        <dbReference type="EMBL" id="CAB5001260.1"/>
    </source>
</evidence>
<evidence type="ECO:0000256" key="1">
    <source>
        <dbReference type="ARBA" id="ARBA00003679"/>
    </source>
</evidence>
<protein>
    <recommendedName>
        <fullName evidence="4">L-cysteine:1D-myo-inositol 2-amino-2-deoxy-alpha-D-glucopyranoside ligase</fullName>
        <ecNumber evidence="3">6.3.1.13</ecNumber>
    </recommendedName>
    <alternativeName>
        <fullName evidence="8">Mycothiol ligase</fullName>
    </alternativeName>
</protein>
<dbReference type="GO" id="GO:0035446">
    <property type="term" value="F:cysteine-glucosaminylinositol ligase activity"/>
    <property type="evidence" value="ECO:0007669"/>
    <property type="project" value="UniProtKB-EC"/>
</dbReference>
<dbReference type="SUPFAM" id="SSF52374">
    <property type="entry name" value="Nucleotidylyl transferase"/>
    <property type="match status" value="1"/>
</dbReference>
<dbReference type="AlphaFoldDB" id="A0A6J7JD79"/>
<dbReference type="GO" id="GO:0004817">
    <property type="term" value="F:cysteine-tRNA ligase activity"/>
    <property type="evidence" value="ECO:0007669"/>
    <property type="project" value="TreeGrafter"/>
</dbReference>
<evidence type="ECO:0000256" key="3">
    <source>
        <dbReference type="ARBA" id="ARBA00012088"/>
    </source>
</evidence>
<comment type="similarity">
    <text evidence="2">Belongs to the class-I aminoacyl-tRNA synthetase family. MshC subfamily.</text>
</comment>
<dbReference type="InterPro" id="IPR014729">
    <property type="entry name" value="Rossmann-like_a/b/a_fold"/>
</dbReference>
<evidence type="ECO:0000256" key="2">
    <source>
        <dbReference type="ARBA" id="ARBA00007723"/>
    </source>
</evidence>
<dbReference type="GO" id="GO:0005829">
    <property type="term" value="C:cytosol"/>
    <property type="evidence" value="ECO:0007669"/>
    <property type="project" value="TreeGrafter"/>
</dbReference>
<dbReference type="EMBL" id="CAFBNG010000095">
    <property type="protein sequence ID" value="CAB4940282.1"/>
    <property type="molecule type" value="Genomic_DNA"/>
</dbReference>
<reference evidence="11" key="1">
    <citation type="submission" date="2020-05" db="EMBL/GenBank/DDBJ databases">
        <authorList>
            <person name="Chiriac C."/>
            <person name="Salcher M."/>
            <person name="Ghai R."/>
            <person name="Kavagutti S V."/>
        </authorList>
    </citation>
    <scope>NUCLEOTIDE SEQUENCE</scope>
</reference>
<keyword evidence="7" id="KW-0067">ATP-binding</keyword>
<dbReference type="GO" id="GO:0010125">
    <property type="term" value="P:mycothiol biosynthetic process"/>
    <property type="evidence" value="ECO:0007669"/>
    <property type="project" value="InterPro"/>
</dbReference>
<organism evidence="11">
    <name type="scientific">freshwater metagenome</name>
    <dbReference type="NCBI Taxonomy" id="449393"/>
    <lineage>
        <taxon>unclassified sequences</taxon>
        <taxon>metagenomes</taxon>
        <taxon>ecological metagenomes</taxon>
    </lineage>
</organism>
<feature type="domain" description="tRNA synthetases class I catalytic" evidence="10">
    <location>
        <begin position="41"/>
        <end position="339"/>
    </location>
</feature>
<evidence type="ECO:0000256" key="8">
    <source>
        <dbReference type="ARBA" id="ARBA00033376"/>
    </source>
</evidence>
<evidence type="ECO:0000256" key="7">
    <source>
        <dbReference type="ARBA" id="ARBA00022840"/>
    </source>
</evidence>
<dbReference type="EC" id="6.3.1.13" evidence="3"/>
<name>A0A6J7JD79_9ZZZZ</name>
<evidence type="ECO:0000259" key="10">
    <source>
        <dbReference type="Pfam" id="PF01406"/>
    </source>
</evidence>
<proteinExistence type="inferred from homology"/>
<evidence type="ECO:0000256" key="5">
    <source>
        <dbReference type="ARBA" id="ARBA00022598"/>
    </source>
</evidence>
<dbReference type="Gene3D" id="3.40.50.620">
    <property type="entry name" value="HUPs"/>
    <property type="match status" value="1"/>
</dbReference>
<comment type="function">
    <text evidence="1">Catalyzes the ATP-dependent condensation of GlcN-Ins and L-cysteine to form L-Cys-GlcN-Ins.</text>
</comment>
<evidence type="ECO:0000313" key="11">
    <source>
        <dbReference type="EMBL" id="CAB4940282.1"/>
    </source>
</evidence>
<dbReference type="Pfam" id="PF01406">
    <property type="entry name" value="tRNA-synt_1e"/>
    <property type="match status" value="1"/>
</dbReference>
<keyword evidence="5" id="KW-0436">Ligase</keyword>
<dbReference type="PANTHER" id="PTHR10890">
    <property type="entry name" value="CYSTEINYL-TRNA SYNTHETASE"/>
    <property type="match status" value="1"/>
</dbReference>
<dbReference type="NCBIfam" id="TIGR03447">
    <property type="entry name" value="mycothiol_MshC"/>
    <property type="match status" value="1"/>
</dbReference>